<gene>
    <name evidence="5" type="ORF">OMM_14362</name>
</gene>
<dbReference type="InterPro" id="IPR020841">
    <property type="entry name" value="PKS_Beta-ketoAc_synthase_dom"/>
</dbReference>
<feature type="non-terminal residue" evidence="5">
    <location>
        <position position="1"/>
    </location>
</feature>
<evidence type="ECO:0000313" key="6">
    <source>
        <dbReference type="Proteomes" id="UP000189670"/>
    </source>
</evidence>
<evidence type="ECO:0000259" key="4">
    <source>
        <dbReference type="PROSITE" id="PS52004"/>
    </source>
</evidence>
<organism evidence="5 6">
    <name type="scientific">Candidatus Magnetoglobus multicellularis str. Araruama</name>
    <dbReference type="NCBI Taxonomy" id="890399"/>
    <lineage>
        <taxon>Bacteria</taxon>
        <taxon>Pseudomonadati</taxon>
        <taxon>Thermodesulfobacteriota</taxon>
        <taxon>Desulfobacteria</taxon>
        <taxon>Desulfobacterales</taxon>
        <taxon>Desulfobacteraceae</taxon>
        <taxon>Candidatus Magnetoglobus</taxon>
    </lineage>
</organism>
<dbReference type="PANTHER" id="PTHR43775">
    <property type="entry name" value="FATTY ACID SYNTHASE"/>
    <property type="match status" value="1"/>
</dbReference>
<evidence type="ECO:0000256" key="1">
    <source>
        <dbReference type="ARBA" id="ARBA00022450"/>
    </source>
</evidence>
<dbReference type="Proteomes" id="UP000189670">
    <property type="component" value="Unassembled WGS sequence"/>
</dbReference>
<dbReference type="InterPro" id="IPR014030">
    <property type="entry name" value="Ketoacyl_synth_N"/>
</dbReference>
<protein>
    <recommendedName>
        <fullName evidence="4">Ketosynthase family 3 (KS3) domain-containing protein</fullName>
    </recommendedName>
</protein>
<dbReference type="SUPFAM" id="SSF47336">
    <property type="entry name" value="ACP-like"/>
    <property type="match status" value="1"/>
</dbReference>
<dbReference type="InterPro" id="IPR016039">
    <property type="entry name" value="Thiolase-like"/>
</dbReference>
<comment type="caution">
    <text evidence="5">The sequence shown here is derived from an EMBL/GenBank/DDBJ whole genome shotgun (WGS) entry which is preliminary data.</text>
</comment>
<evidence type="ECO:0000256" key="2">
    <source>
        <dbReference type="ARBA" id="ARBA00022553"/>
    </source>
</evidence>
<dbReference type="SMART" id="SM00825">
    <property type="entry name" value="PKS_KS"/>
    <property type="match status" value="1"/>
</dbReference>
<evidence type="ECO:0000313" key="5">
    <source>
        <dbReference type="EMBL" id="ETR65365.1"/>
    </source>
</evidence>
<proteinExistence type="predicted"/>
<dbReference type="AlphaFoldDB" id="A0A1V1NS15"/>
<dbReference type="GO" id="GO:0006633">
    <property type="term" value="P:fatty acid biosynthetic process"/>
    <property type="evidence" value="ECO:0007669"/>
    <property type="project" value="InterPro"/>
</dbReference>
<dbReference type="Pfam" id="PF00109">
    <property type="entry name" value="ketoacyl-synt"/>
    <property type="match status" value="1"/>
</dbReference>
<reference evidence="6" key="1">
    <citation type="submission" date="2012-11" db="EMBL/GenBank/DDBJ databases">
        <authorList>
            <person name="Lucero-Rivera Y.E."/>
            <person name="Tovar-Ramirez D."/>
        </authorList>
    </citation>
    <scope>NUCLEOTIDE SEQUENCE [LARGE SCALE GENOMIC DNA]</scope>
    <source>
        <strain evidence="6">Araruama</strain>
    </source>
</reference>
<dbReference type="PANTHER" id="PTHR43775:SF37">
    <property type="entry name" value="SI:DKEY-61P9.11"/>
    <property type="match status" value="1"/>
</dbReference>
<evidence type="ECO:0000256" key="3">
    <source>
        <dbReference type="ARBA" id="ARBA00022679"/>
    </source>
</evidence>
<dbReference type="EMBL" id="ATBP01002892">
    <property type="protein sequence ID" value="ETR65365.1"/>
    <property type="molecule type" value="Genomic_DNA"/>
</dbReference>
<dbReference type="GO" id="GO:0004312">
    <property type="term" value="F:fatty acid synthase activity"/>
    <property type="evidence" value="ECO:0007669"/>
    <property type="project" value="TreeGrafter"/>
</dbReference>
<dbReference type="GO" id="GO:0005737">
    <property type="term" value="C:cytoplasm"/>
    <property type="evidence" value="ECO:0007669"/>
    <property type="project" value="TreeGrafter"/>
</dbReference>
<keyword evidence="1" id="KW-0596">Phosphopantetheine</keyword>
<name>A0A1V1NS15_9BACT</name>
<keyword evidence="3" id="KW-0808">Transferase</keyword>
<dbReference type="GO" id="GO:0005886">
    <property type="term" value="C:plasma membrane"/>
    <property type="evidence" value="ECO:0007669"/>
    <property type="project" value="TreeGrafter"/>
</dbReference>
<sequence length="311" mass="34365">ELCHRLNTQFNIHLTVDFFFENFTIDQVSNYLKNHIQIPTQSSIQSQYNQFANHVKKTTVQDIAIIGMACRFPGAKTVTEFWKMLKNGVDAIGTIPENRFHINIQKLPKHGGFLNDVDCFDAKFFKISPLEAEKLDPQHRILMEVSWEAFENAGIDVTLLQGSQTGIFAGIFTDDYKLLQGKALPYNDPDIYFATGTSMATIAGRLSYFYDFQGPSIALDTACSSSLTAVHLACQSLKKEECDLALAGGINLILSPELSLSFQQAGMLSPDGRCKTFDAKADGYVRSEGCGVVILKSLARAIADNNTILAV</sequence>
<dbReference type="InterPro" id="IPR050091">
    <property type="entry name" value="PKS_NRPS_Biosynth_Enz"/>
</dbReference>
<keyword evidence="2" id="KW-0597">Phosphoprotein</keyword>
<feature type="non-terminal residue" evidence="5">
    <location>
        <position position="311"/>
    </location>
</feature>
<accession>A0A1V1NS15</accession>
<dbReference type="Gene3D" id="3.40.47.10">
    <property type="match status" value="1"/>
</dbReference>
<dbReference type="InterPro" id="IPR036736">
    <property type="entry name" value="ACP-like_sf"/>
</dbReference>
<dbReference type="GO" id="GO:0004315">
    <property type="term" value="F:3-oxoacyl-[acyl-carrier-protein] synthase activity"/>
    <property type="evidence" value="ECO:0007669"/>
    <property type="project" value="InterPro"/>
</dbReference>
<dbReference type="SUPFAM" id="SSF53901">
    <property type="entry name" value="Thiolase-like"/>
    <property type="match status" value="1"/>
</dbReference>
<dbReference type="CDD" id="cd00833">
    <property type="entry name" value="PKS"/>
    <property type="match status" value="1"/>
</dbReference>
<dbReference type="PROSITE" id="PS52004">
    <property type="entry name" value="KS3_2"/>
    <property type="match status" value="1"/>
</dbReference>
<dbReference type="PROSITE" id="PS00606">
    <property type="entry name" value="KS3_1"/>
    <property type="match status" value="1"/>
</dbReference>
<dbReference type="GO" id="GO:0071770">
    <property type="term" value="P:DIM/DIP cell wall layer assembly"/>
    <property type="evidence" value="ECO:0007669"/>
    <property type="project" value="TreeGrafter"/>
</dbReference>
<dbReference type="InterPro" id="IPR018201">
    <property type="entry name" value="Ketoacyl_synth_AS"/>
</dbReference>
<feature type="domain" description="Ketosynthase family 3 (KS3)" evidence="4">
    <location>
        <begin position="60"/>
        <end position="311"/>
    </location>
</feature>